<dbReference type="Proteomes" id="UP000321436">
    <property type="component" value="Unassembled WGS sequence"/>
</dbReference>
<dbReference type="SUPFAM" id="SSF53448">
    <property type="entry name" value="Nucleotide-diphospho-sugar transferases"/>
    <property type="match status" value="1"/>
</dbReference>
<organism evidence="1 2">
    <name type="scientific">Chitinophaga cymbidii</name>
    <dbReference type="NCBI Taxonomy" id="1096750"/>
    <lineage>
        <taxon>Bacteria</taxon>
        <taxon>Pseudomonadati</taxon>
        <taxon>Bacteroidota</taxon>
        <taxon>Chitinophagia</taxon>
        <taxon>Chitinophagales</taxon>
        <taxon>Chitinophagaceae</taxon>
        <taxon>Chitinophaga</taxon>
    </lineage>
</organism>
<protein>
    <recommendedName>
        <fullName evidence="3">Glycosyltransferase 2-like domain-containing protein</fullName>
    </recommendedName>
</protein>
<dbReference type="EMBL" id="BKAU01000001">
    <property type="protein sequence ID" value="GEP95555.1"/>
    <property type="molecule type" value="Genomic_DNA"/>
</dbReference>
<dbReference type="RefSeq" id="WP_146859900.1">
    <property type="nucleotide sequence ID" value="NZ_BKAU01000001.1"/>
</dbReference>
<dbReference type="Gene3D" id="3.90.550.10">
    <property type="entry name" value="Spore Coat Polysaccharide Biosynthesis Protein SpsA, Chain A"/>
    <property type="match status" value="1"/>
</dbReference>
<reference evidence="1 2" key="1">
    <citation type="submission" date="2019-07" db="EMBL/GenBank/DDBJ databases">
        <title>Whole genome shotgun sequence of Chitinophaga cymbidii NBRC 109752.</title>
        <authorList>
            <person name="Hosoyama A."/>
            <person name="Uohara A."/>
            <person name="Ohji S."/>
            <person name="Ichikawa N."/>
        </authorList>
    </citation>
    <scope>NUCLEOTIDE SEQUENCE [LARGE SCALE GENOMIC DNA]</scope>
    <source>
        <strain evidence="1 2">NBRC 109752</strain>
    </source>
</reference>
<evidence type="ECO:0000313" key="2">
    <source>
        <dbReference type="Proteomes" id="UP000321436"/>
    </source>
</evidence>
<accession>A0A512RIN9</accession>
<proteinExistence type="predicted"/>
<evidence type="ECO:0008006" key="3">
    <source>
        <dbReference type="Google" id="ProtNLM"/>
    </source>
</evidence>
<evidence type="ECO:0000313" key="1">
    <source>
        <dbReference type="EMBL" id="GEP95555.1"/>
    </source>
</evidence>
<dbReference type="AlphaFoldDB" id="A0A512RIN9"/>
<keyword evidence="2" id="KW-1185">Reference proteome</keyword>
<gene>
    <name evidence="1" type="ORF">CCY01nite_18150</name>
</gene>
<name>A0A512RIN9_9BACT</name>
<comment type="caution">
    <text evidence="1">The sequence shown here is derived from an EMBL/GenBank/DDBJ whole genome shotgun (WGS) entry which is preliminary data.</text>
</comment>
<sequence length="243" mass="27692">MKVAILMLSYERFDTLSKVLPSNMVHAAGADLFVLDQGSTDPRVLPFLKEYAKEVFTLPDNVGISKGFNFLLKYCYDLGYDAFQFIANDIMEPVGWITEKVKHLQAIPESGMVSIALADSGYCTKRVNGMWIHPGHVIGQFIISRATYEKLGALREDFGMYGPIDLDYNLRCEKLGLINYYIPCLRAVHMDDRANDLYGYDKAQKVSDTWPEFINTVSRYEDRSNCHIPNGEYTINADQYHVQ</sequence>
<dbReference type="OrthoDB" id="9771846at2"/>
<dbReference type="InterPro" id="IPR029044">
    <property type="entry name" value="Nucleotide-diphossugar_trans"/>
</dbReference>